<evidence type="ECO:0000256" key="1">
    <source>
        <dbReference type="SAM" id="MobiDB-lite"/>
    </source>
</evidence>
<dbReference type="AlphaFoldDB" id="A0AAD1XZ00"/>
<accession>A0AAD1XZ00</accession>
<evidence type="ECO:0000313" key="2">
    <source>
        <dbReference type="EMBL" id="CAI2381675.1"/>
    </source>
</evidence>
<organism evidence="2 3">
    <name type="scientific">Euplotes crassus</name>
    <dbReference type="NCBI Taxonomy" id="5936"/>
    <lineage>
        <taxon>Eukaryota</taxon>
        <taxon>Sar</taxon>
        <taxon>Alveolata</taxon>
        <taxon>Ciliophora</taxon>
        <taxon>Intramacronucleata</taxon>
        <taxon>Spirotrichea</taxon>
        <taxon>Hypotrichia</taxon>
        <taxon>Euplotida</taxon>
        <taxon>Euplotidae</taxon>
        <taxon>Moneuplotes</taxon>
    </lineage>
</organism>
<gene>
    <name evidence="2" type="ORF">ECRASSUSDP1_LOCUS23133</name>
</gene>
<sequence>MAEHCLRNNIKTNDLRPGEKLRECYMKPQPEFDSESPCPTEESSIVLFNALETSLSMDNSGSWKNSHDSNYLEPKSIQRDDNRNTSIFNTTNKRHSTFPDQPCRQDLKIATIFDDETYSKLKCNALSSLPKFKKEIQSALPKENKNYKIFKNKRFSCNHLSSKPENRLLRKSKEEECKSDEISSSSKSDDRTNSESGENRKINSIQVLSKGMAFRSQNNPLKLGNNSLKASKVYSSCVKSQNKLQNSLIFEKSSKVCSMVNKNFDHGPNFSAEKSYNSSSFLNISTHHNSSSSYALTPEYKIPKKTKKVCPGTTKSSTNYLNKGGCRFEYFNKSKNFNKNCTKKKLFAPNKEYSSTKKDVEVAVIRKKYDISKSIRSFSKSSRNSAAHSARKKSISTNRSMKLGKCRSSSKIANQKTRSKISSKSSRKCQYLSDSKSHKKLSYYTQSGWIKPAQKSYLKSIISKNQSSISKSSQKRSLSRRHNMQGRNLDEAKKYESLLSLRKASLKTKKNSSLLKSLKSVHN</sequence>
<feature type="region of interest" description="Disordered" evidence="1">
    <location>
        <begin position="168"/>
        <end position="202"/>
    </location>
</feature>
<feature type="region of interest" description="Disordered" evidence="1">
    <location>
        <begin position="59"/>
        <end position="84"/>
    </location>
</feature>
<feature type="compositionally biased region" description="Basic and acidic residues" evidence="1">
    <location>
        <begin position="168"/>
        <end position="201"/>
    </location>
</feature>
<dbReference type="EMBL" id="CAMPGE010023778">
    <property type="protein sequence ID" value="CAI2381675.1"/>
    <property type="molecule type" value="Genomic_DNA"/>
</dbReference>
<feature type="region of interest" description="Disordered" evidence="1">
    <location>
        <begin position="380"/>
        <end position="431"/>
    </location>
</feature>
<reference evidence="2" key="1">
    <citation type="submission" date="2023-07" db="EMBL/GenBank/DDBJ databases">
        <authorList>
            <consortium name="AG Swart"/>
            <person name="Singh M."/>
            <person name="Singh A."/>
            <person name="Seah K."/>
            <person name="Emmerich C."/>
        </authorList>
    </citation>
    <scope>NUCLEOTIDE SEQUENCE</scope>
    <source>
        <strain evidence="2">DP1</strain>
    </source>
</reference>
<name>A0AAD1XZ00_EUPCR</name>
<protein>
    <submittedName>
        <fullName evidence="2">Uncharacterized protein</fullName>
    </submittedName>
</protein>
<dbReference type="Proteomes" id="UP001295684">
    <property type="component" value="Unassembled WGS sequence"/>
</dbReference>
<comment type="caution">
    <text evidence="2">The sequence shown here is derived from an EMBL/GenBank/DDBJ whole genome shotgun (WGS) entry which is preliminary data.</text>
</comment>
<proteinExistence type="predicted"/>
<evidence type="ECO:0000313" key="3">
    <source>
        <dbReference type="Proteomes" id="UP001295684"/>
    </source>
</evidence>
<keyword evidence="3" id="KW-1185">Reference proteome</keyword>
<feature type="compositionally biased region" description="Basic residues" evidence="1">
    <location>
        <begin position="417"/>
        <end position="427"/>
    </location>
</feature>
<feature type="compositionally biased region" description="Basic residues" evidence="1">
    <location>
        <begin position="473"/>
        <end position="484"/>
    </location>
</feature>
<feature type="region of interest" description="Disordered" evidence="1">
    <location>
        <begin position="464"/>
        <end position="491"/>
    </location>
</feature>